<organism evidence="8 9">
    <name type="scientific">Coleophoma crateriformis</name>
    <dbReference type="NCBI Taxonomy" id="565419"/>
    <lineage>
        <taxon>Eukaryota</taxon>
        <taxon>Fungi</taxon>
        <taxon>Dikarya</taxon>
        <taxon>Ascomycota</taxon>
        <taxon>Pezizomycotina</taxon>
        <taxon>Leotiomycetes</taxon>
        <taxon>Helotiales</taxon>
        <taxon>Dermateaceae</taxon>
        <taxon>Coleophoma</taxon>
    </lineage>
</organism>
<dbReference type="SMART" id="SM01052">
    <property type="entry name" value="CAP_GLY"/>
    <property type="match status" value="1"/>
</dbReference>
<comment type="caution">
    <text evidence="8">The sequence shown here is derived from an EMBL/GenBank/DDBJ whole genome shotgun (WGS) entry which is preliminary data.</text>
</comment>
<dbReference type="SUPFAM" id="SSF74924">
    <property type="entry name" value="Cap-Gly domain"/>
    <property type="match status" value="1"/>
</dbReference>
<dbReference type="PANTHER" id="PTHR46545:SF1">
    <property type="entry name" value="LEUCINE-RICH REPEAT-CONTAINING PROTEIN 51"/>
    <property type="match status" value="1"/>
</dbReference>
<dbReference type="Proteomes" id="UP000256328">
    <property type="component" value="Unassembled WGS sequence"/>
</dbReference>
<evidence type="ECO:0000259" key="7">
    <source>
        <dbReference type="PROSITE" id="PS50245"/>
    </source>
</evidence>
<reference evidence="8 9" key="1">
    <citation type="journal article" date="2018" name="IMA Fungus">
        <title>IMA Genome-F 9: Draft genome sequence of Annulohypoxylon stygium, Aspergillus mulundensis, Berkeleyomyces basicola (syn. Thielaviopsis basicola), Ceratocystis smalleyi, two Cercospora beticola strains, Coleophoma cylindrospora, Fusarium fracticaudum, Phialophora cf. hyalina, and Morchella septimelata.</title>
        <authorList>
            <person name="Wingfield B.D."/>
            <person name="Bills G.F."/>
            <person name="Dong Y."/>
            <person name="Huang W."/>
            <person name="Nel W.J."/>
            <person name="Swalarsk-Parry B.S."/>
            <person name="Vaghefi N."/>
            <person name="Wilken P.M."/>
            <person name="An Z."/>
            <person name="de Beer Z.W."/>
            <person name="De Vos L."/>
            <person name="Chen L."/>
            <person name="Duong T.A."/>
            <person name="Gao Y."/>
            <person name="Hammerbacher A."/>
            <person name="Kikkert J.R."/>
            <person name="Li Y."/>
            <person name="Li H."/>
            <person name="Li K."/>
            <person name="Li Q."/>
            <person name="Liu X."/>
            <person name="Ma X."/>
            <person name="Naidoo K."/>
            <person name="Pethybridge S.J."/>
            <person name="Sun J."/>
            <person name="Steenkamp E.T."/>
            <person name="van der Nest M.A."/>
            <person name="van Wyk S."/>
            <person name="Wingfield M.J."/>
            <person name="Xiong C."/>
            <person name="Yue Q."/>
            <person name="Zhang X."/>
        </authorList>
    </citation>
    <scope>NUCLEOTIDE SEQUENCE [LARGE SCALE GENOMIC DNA]</scope>
    <source>
        <strain evidence="8 9">BP5796</strain>
    </source>
</reference>
<proteinExistence type="predicted"/>
<evidence type="ECO:0000256" key="4">
    <source>
        <dbReference type="ARBA" id="ARBA00022614"/>
    </source>
</evidence>
<accession>A0A3D8RCZ3</accession>
<dbReference type="InterPro" id="IPR000938">
    <property type="entry name" value="CAP-Gly_domain"/>
</dbReference>
<feature type="region of interest" description="Disordered" evidence="6">
    <location>
        <begin position="269"/>
        <end position="291"/>
    </location>
</feature>
<dbReference type="InterPro" id="IPR032675">
    <property type="entry name" value="LRR_dom_sf"/>
</dbReference>
<dbReference type="AlphaFoldDB" id="A0A3D8RCZ3"/>
<dbReference type="InterPro" id="IPR036859">
    <property type="entry name" value="CAP-Gly_dom_sf"/>
</dbReference>
<evidence type="ECO:0000256" key="3">
    <source>
        <dbReference type="ARBA" id="ARBA00022490"/>
    </source>
</evidence>
<keyword evidence="4" id="KW-0433">Leucine-rich repeat</keyword>
<keyword evidence="5" id="KW-0677">Repeat</keyword>
<dbReference type="PANTHER" id="PTHR46545">
    <property type="entry name" value="LEUCINE-RICH REPEAT-CONTAINING PROTEIN 51"/>
    <property type="match status" value="1"/>
</dbReference>
<dbReference type="GO" id="GO:0005737">
    <property type="term" value="C:cytoplasm"/>
    <property type="evidence" value="ECO:0007669"/>
    <property type="project" value="UniProtKB-SubCell"/>
</dbReference>
<dbReference type="EMBL" id="PDLN01000011">
    <property type="protein sequence ID" value="RDW71919.1"/>
    <property type="molecule type" value="Genomic_DNA"/>
</dbReference>
<evidence type="ECO:0000313" key="8">
    <source>
        <dbReference type="EMBL" id="RDW71919.1"/>
    </source>
</evidence>
<protein>
    <recommendedName>
        <fullName evidence="2">Leucine-rich repeat-containing protein 51</fullName>
    </recommendedName>
</protein>
<dbReference type="Gene3D" id="2.30.30.190">
    <property type="entry name" value="CAP Gly-rich-like domain"/>
    <property type="match status" value="1"/>
</dbReference>
<feature type="domain" description="CAP-Gly" evidence="7">
    <location>
        <begin position="36"/>
        <end position="73"/>
    </location>
</feature>
<feature type="compositionally biased region" description="Polar residues" evidence="6">
    <location>
        <begin position="269"/>
        <end position="278"/>
    </location>
</feature>
<evidence type="ECO:0000256" key="1">
    <source>
        <dbReference type="ARBA" id="ARBA00004496"/>
    </source>
</evidence>
<dbReference type="Pfam" id="PF01302">
    <property type="entry name" value="CAP_GLY"/>
    <property type="match status" value="1"/>
</dbReference>
<evidence type="ECO:0000313" key="9">
    <source>
        <dbReference type="Proteomes" id="UP000256328"/>
    </source>
</evidence>
<sequence>MANSFHVGQRLSIKHQSCTVRYIGPVQGTKDESEEYLGLEWDDAARGKHDGSHLNKRYFRCQSTSSTAASLISARKVVLDPRQTFVEAVRHKYATNLADPLGPGAAEQKIMISISKVAEEVGFAKINAILAQLNRLRIVIVDGLSIYSADEPGEIKATCPAIVELDMSRNLFEDITPILKICGELEALKILRLNGNRLQIKDNDSSPQFQIGSVNPFNGLVELELNETLLSWVDICKIAQRCPSLTSLKASQNLLACLSSEPLPVVTRTSGFVNNNSNDSREKPSEASTNGLQQSSLVLTLKSMYLELNEFSNLADLAPLVFFKNLRNLHMKGNKISNISSSLPTSTEPIFDTNLRFVDLRNNGISSWDLVDALPRVFPGLTELAISGNPIWKAVREGGILAEEEDGYRLTVARLGNLKRLDFSEVTDVYRKDAEMFYLSQIGRALSKVPESEESMITALHPRYAELCSIYEPPVVFRSNDGSTNPDFLEARLIKLDFYLPPNTIPGQMEETHRLIEVPKAFSIYRAKGIVGKKFGLPTMKIRLVLETGDWQPDPDYHLESDDENRIDQAGAEQPGGDLRGIWNKREVEIEDSTREIGFVVDGLEGTVRVELR</sequence>
<dbReference type="InterPro" id="IPR001611">
    <property type="entry name" value="Leu-rich_rpt"/>
</dbReference>
<name>A0A3D8RCZ3_9HELO</name>
<evidence type="ECO:0000256" key="2">
    <source>
        <dbReference type="ARBA" id="ARBA00014223"/>
    </source>
</evidence>
<dbReference type="OrthoDB" id="5273213at2759"/>
<gene>
    <name evidence="8" type="ORF">BP5796_07953</name>
</gene>
<evidence type="ECO:0000256" key="6">
    <source>
        <dbReference type="SAM" id="MobiDB-lite"/>
    </source>
</evidence>
<keyword evidence="3" id="KW-0963">Cytoplasm</keyword>
<comment type="subcellular location">
    <subcellularLocation>
        <location evidence="1">Cytoplasm</location>
    </subcellularLocation>
</comment>
<feature type="region of interest" description="Disordered" evidence="6">
    <location>
        <begin position="553"/>
        <end position="578"/>
    </location>
</feature>
<dbReference type="PROSITE" id="PS51450">
    <property type="entry name" value="LRR"/>
    <property type="match status" value="2"/>
</dbReference>
<keyword evidence="9" id="KW-1185">Reference proteome</keyword>
<dbReference type="PROSITE" id="PS50245">
    <property type="entry name" value="CAP_GLY_2"/>
    <property type="match status" value="1"/>
</dbReference>
<dbReference type="Gene3D" id="3.80.10.10">
    <property type="entry name" value="Ribonuclease Inhibitor"/>
    <property type="match status" value="2"/>
</dbReference>
<feature type="compositionally biased region" description="Basic and acidic residues" evidence="6">
    <location>
        <begin position="555"/>
        <end position="567"/>
    </location>
</feature>
<evidence type="ECO:0000256" key="5">
    <source>
        <dbReference type="ARBA" id="ARBA00022737"/>
    </source>
</evidence>
<dbReference type="SUPFAM" id="SSF52058">
    <property type="entry name" value="L domain-like"/>
    <property type="match status" value="1"/>
</dbReference>